<feature type="transmembrane region" description="Helical" evidence="6">
    <location>
        <begin position="44"/>
        <end position="61"/>
    </location>
</feature>
<keyword evidence="2 6" id="KW-0812">Transmembrane</keyword>
<feature type="region of interest" description="Disordered" evidence="5">
    <location>
        <begin position="329"/>
        <end position="351"/>
    </location>
</feature>
<feature type="transmembrane region" description="Helical" evidence="6">
    <location>
        <begin position="174"/>
        <end position="193"/>
    </location>
</feature>
<dbReference type="EMBL" id="ML220122">
    <property type="protein sequence ID" value="TGZ80896.1"/>
    <property type="molecule type" value="Genomic_DNA"/>
</dbReference>
<dbReference type="InterPro" id="IPR007568">
    <property type="entry name" value="RTA1"/>
</dbReference>
<dbReference type="OrthoDB" id="3358017at2759"/>
<sequence>MSDAEKFVFYRYTVSVAAASIFIALFLVTSLYHVVQLIQTKRWNMVPLVIGGFMQVGGYAARIKGNHDPWNLPGYIAQSLLLLVAPVLFAATIYMTLAGIIVTAVARNIAIDRAKTRTSTLDEDDITLAGIAAGSNCTSTVSSTELNNSKAEDIVVEPSHLAAAMQTTVLKIPVVWITRIFVTADIVALMTQGGGGGMMSGGGKSKMEMGEKIVLAGLWIQIIAFLFFISVGVVFDRQERIVAKLKGEEKRGAWGRMMWVLYAVSGLILVRNLFRVIEYAQGNDGYLMRNEVWLYLFDALLMWVLMVLLNWCHPGKVLMVEGAGTNGEMEMEEGRGRKGQTMELDEMNRRG</sequence>
<proteinExistence type="predicted"/>
<dbReference type="PANTHER" id="PTHR31465">
    <property type="entry name" value="PROTEIN RTA1-RELATED"/>
    <property type="match status" value="1"/>
</dbReference>
<feature type="transmembrane region" description="Helical" evidence="6">
    <location>
        <begin position="213"/>
        <end position="235"/>
    </location>
</feature>
<evidence type="ECO:0000256" key="6">
    <source>
        <dbReference type="SAM" id="Phobius"/>
    </source>
</evidence>
<feature type="transmembrane region" description="Helical" evidence="6">
    <location>
        <begin position="81"/>
        <end position="106"/>
    </location>
</feature>
<feature type="transmembrane region" description="Helical" evidence="6">
    <location>
        <begin position="12"/>
        <end position="32"/>
    </location>
</feature>
<evidence type="ECO:0000256" key="1">
    <source>
        <dbReference type="ARBA" id="ARBA00004141"/>
    </source>
</evidence>
<feature type="transmembrane region" description="Helical" evidence="6">
    <location>
        <begin position="256"/>
        <end position="274"/>
    </location>
</feature>
<keyword evidence="8" id="KW-1185">Reference proteome</keyword>
<keyword evidence="3 6" id="KW-1133">Transmembrane helix</keyword>
<dbReference type="GO" id="GO:0016020">
    <property type="term" value="C:membrane"/>
    <property type="evidence" value="ECO:0007669"/>
    <property type="project" value="UniProtKB-SubCell"/>
</dbReference>
<dbReference type="AlphaFoldDB" id="A0A4S2MWI1"/>
<evidence type="ECO:0000313" key="8">
    <source>
        <dbReference type="Proteomes" id="UP000298138"/>
    </source>
</evidence>
<dbReference type="PANTHER" id="PTHR31465:SF1">
    <property type="entry name" value="PROTEIN RTA1-RELATED"/>
    <property type="match status" value="1"/>
</dbReference>
<evidence type="ECO:0000256" key="5">
    <source>
        <dbReference type="SAM" id="MobiDB-lite"/>
    </source>
</evidence>
<dbReference type="STRING" id="341454.A0A4S2MWI1"/>
<accession>A0A4S2MWI1</accession>
<evidence type="ECO:0000256" key="3">
    <source>
        <dbReference type="ARBA" id="ARBA00022989"/>
    </source>
</evidence>
<evidence type="ECO:0008006" key="9">
    <source>
        <dbReference type="Google" id="ProtNLM"/>
    </source>
</evidence>
<protein>
    <recommendedName>
        <fullName evidence="9">RTA1-domain-containing protein</fullName>
    </recommendedName>
</protein>
<feature type="transmembrane region" description="Helical" evidence="6">
    <location>
        <begin position="294"/>
        <end position="312"/>
    </location>
</feature>
<organism evidence="7 8">
    <name type="scientific">Ascodesmis nigricans</name>
    <dbReference type="NCBI Taxonomy" id="341454"/>
    <lineage>
        <taxon>Eukaryota</taxon>
        <taxon>Fungi</taxon>
        <taxon>Dikarya</taxon>
        <taxon>Ascomycota</taxon>
        <taxon>Pezizomycotina</taxon>
        <taxon>Pezizomycetes</taxon>
        <taxon>Pezizales</taxon>
        <taxon>Ascodesmidaceae</taxon>
        <taxon>Ascodesmis</taxon>
    </lineage>
</organism>
<comment type="subcellular location">
    <subcellularLocation>
        <location evidence="1">Membrane</location>
        <topology evidence="1">Multi-pass membrane protein</topology>
    </subcellularLocation>
</comment>
<dbReference type="Pfam" id="PF04479">
    <property type="entry name" value="RTA1"/>
    <property type="match status" value="2"/>
</dbReference>
<gene>
    <name evidence="7" type="ORF">EX30DRAFT_364250</name>
</gene>
<name>A0A4S2MWI1_9PEZI</name>
<dbReference type="Proteomes" id="UP000298138">
    <property type="component" value="Unassembled WGS sequence"/>
</dbReference>
<dbReference type="FunCoup" id="A0A4S2MWI1">
    <property type="interactions" value="16"/>
</dbReference>
<keyword evidence="4 6" id="KW-0472">Membrane</keyword>
<evidence type="ECO:0000256" key="2">
    <source>
        <dbReference type="ARBA" id="ARBA00022692"/>
    </source>
</evidence>
<evidence type="ECO:0000256" key="4">
    <source>
        <dbReference type="ARBA" id="ARBA00023136"/>
    </source>
</evidence>
<evidence type="ECO:0000313" key="7">
    <source>
        <dbReference type="EMBL" id="TGZ80896.1"/>
    </source>
</evidence>
<dbReference type="InParanoid" id="A0A4S2MWI1"/>
<reference evidence="7 8" key="1">
    <citation type="submission" date="2019-04" db="EMBL/GenBank/DDBJ databases">
        <title>Comparative genomics and transcriptomics to analyze fruiting body development in filamentous ascomycetes.</title>
        <authorList>
            <consortium name="DOE Joint Genome Institute"/>
            <person name="Lutkenhaus R."/>
            <person name="Traeger S."/>
            <person name="Breuer J."/>
            <person name="Kuo A."/>
            <person name="Lipzen A."/>
            <person name="Pangilinan J."/>
            <person name="Dilworth D."/>
            <person name="Sandor L."/>
            <person name="Poggeler S."/>
            <person name="Barry K."/>
            <person name="Grigoriev I.V."/>
            <person name="Nowrousian M."/>
        </authorList>
    </citation>
    <scope>NUCLEOTIDE SEQUENCE [LARGE SCALE GENOMIC DNA]</scope>
    <source>
        <strain evidence="7 8">CBS 389.68</strain>
    </source>
</reference>